<reference evidence="2 3" key="1">
    <citation type="submission" date="2008-09" db="EMBL/GenBank/DDBJ databases">
        <authorList>
            <person name="Fulton L."/>
            <person name="Clifton S."/>
            <person name="Fulton B."/>
            <person name="Xu J."/>
            <person name="Minx P."/>
            <person name="Pepin K.H."/>
            <person name="Johnson M."/>
            <person name="Thiruvilangam P."/>
            <person name="Bhonagiri V."/>
            <person name="Nash W.E."/>
            <person name="Mardis E.R."/>
            <person name="Wilson R.K."/>
        </authorList>
    </citation>
    <scope>NUCLEOTIDE SEQUENCE [LARGE SCALE GENOMIC DNA]</scope>
    <source>
        <strain evidence="2 3">DSM 13275</strain>
    </source>
</reference>
<gene>
    <name evidence="2" type="ORF">CLOHIR_00359</name>
</gene>
<keyword evidence="1" id="KW-0175">Coiled coil</keyword>
<feature type="coiled-coil region" evidence="1">
    <location>
        <begin position="14"/>
        <end position="41"/>
    </location>
</feature>
<evidence type="ECO:0000256" key="1">
    <source>
        <dbReference type="SAM" id="Coils"/>
    </source>
</evidence>
<dbReference type="RefSeq" id="WP_006439281.1">
    <property type="nucleotide sequence ID" value="NZ_DS995355.1"/>
</dbReference>
<dbReference type="EMBL" id="ABWP01000011">
    <property type="protein sequence ID" value="EEA86021.1"/>
    <property type="molecule type" value="Genomic_DNA"/>
</dbReference>
<dbReference type="HOGENOM" id="CLU_1552615_0_0_9"/>
<name>B6FWW0_PEPHT</name>
<organism evidence="2 3">
    <name type="scientific">Peptacetobacter hiranonis (strain DSM 13275 / JCM 10541 / KCTC 15199 / TO-931)</name>
    <name type="common">Clostridium hiranonis</name>
    <dbReference type="NCBI Taxonomy" id="500633"/>
    <lineage>
        <taxon>Bacteria</taxon>
        <taxon>Bacillati</taxon>
        <taxon>Bacillota</taxon>
        <taxon>Clostridia</taxon>
        <taxon>Peptostreptococcales</taxon>
        <taxon>Peptostreptococcaceae</taxon>
        <taxon>Peptacetobacter</taxon>
    </lineage>
</organism>
<dbReference type="AlphaFoldDB" id="B6FWW0"/>
<dbReference type="STRING" id="500633.CLOHIR_00359"/>
<protein>
    <submittedName>
        <fullName evidence="2">Phage transcriptional regulator, RinA family</fullName>
    </submittedName>
</protein>
<evidence type="ECO:0000313" key="3">
    <source>
        <dbReference type="Proteomes" id="UP000003178"/>
    </source>
</evidence>
<comment type="caution">
    <text evidence="2">The sequence shown here is derived from an EMBL/GenBank/DDBJ whole genome shotgun (WGS) entry which is preliminary data.</text>
</comment>
<proteinExistence type="predicted"/>
<reference evidence="2 3" key="2">
    <citation type="submission" date="2008-10" db="EMBL/GenBank/DDBJ databases">
        <title>Draft genome sequence of Clostridium hiranonis (DSM 13275).</title>
        <authorList>
            <person name="Sudarsanam P."/>
            <person name="Ley R."/>
            <person name="Guruge J."/>
            <person name="Turnbaugh P.J."/>
            <person name="Mahowald M."/>
            <person name="Liep D."/>
            <person name="Gordon J."/>
        </authorList>
    </citation>
    <scope>NUCLEOTIDE SEQUENCE [LARGE SCALE GENOMIC DNA]</scope>
    <source>
        <strain evidence="2 3">DSM 13275</strain>
    </source>
</reference>
<keyword evidence="3" id="KW-1185">Reference proteome</keyword>
<accession>B6FWW0</accession>
<sequence length="172" mass="19937">MTVTKIEKEFIRHTEKTLRSYKQLKANIKILEKENKMLANMIATLPAIEYDSIKVQSSGLGNPTEKDALKLMERRLKVKNELENTKHMIFKIDTAMSSLDEIHRRVVQMSLIEGKSWVSMSMKLDYSERQLRRIRDVAVYKVTIALFGGTVLAKCPKDVRFMSEKDEKTVVK</sequence>
<dbReference type="Proteomes" id="UP000003178">
    <property type="component" value="Unassembled WGS sequence"/>
</dbReference>
<evidence type="ECO:0000313" key="2">
    <source>
        <dbReference type="EMBL" id="EEA86021.1"/>
    </source>
</evidence>